<dbReference type="EC" id="3.2.1.21" evidence="3"/>
<dbReference type="InterPro" id="IPR036962">
    <property type="entry name" value="Glyco_hydro_3_N_sf"/>
</dbReference>
<keyword evidence="9" id="KW-0614">Plasmid</keyword>
<sequence>MDTNYKINLSIVFFMFCSLATFAQPALNDQQIEQKVDALLKKMTLREKVGQLNQLKGNYSTDIYEQNIDLNEAIKRGEVGALTPYTNLDQMRKWQELAVDSSRLGIPMLYGADVIHGYRTIFPAPIGQASSWDMKKIQNAERIAAVEATAAGLMWNFTPMLDIARDPRWGRVMEGGGEDPYLVSQIARARVRGIQGDDLSKPNTMMATAKHFAAYGRAEGGQEYNSTEVSERTLREIYLPPFKAAQEEGIACMMNGFNAINGIPATANEFLLKQVLRKEWKFKGFMVSDANSIYELIPHGYAANKKEAAYKAFTAGSDTDLWANVYMEYLPELVKEGYIDEKDIDASVRKILIYKYKMGLFDHPYQYFNKKRFKKEIFTKAHKQASLELAEESMVLLKNENQTLPITKKAKKIALMGPLVNSREFKDLIGNWTGFSKPEDAIMLDQGFKDVKAKDQEIIFSQACEAWGKCPDALMDEAVEIAKKSDFIVLALGEQGYNSGECGSRADITLPGNQEELIERIAALNKPFAVLVMAGRPMVLTSVIDKIPALLYCWQPGTMAGEAIANLVFGKKSPSAKLPMTLPYALGQVPIYYNKLSSGRPKLDPKDKRWGLNSWSDVPNEPLFAFGHGLTYSKFEYGPLKVNKTTFGPEDTLEVSCTVKNTGNYDTDEITQLYIRDIAASVARPVKELKGFERFSLKKGEQKEVKFTLTLDDLKYWNDKMNFDVEDGTFRIMVGPASDNVQEVTVELKGYKSFFSKNVQ</sequence>
<dbReference type="PANTHER" id="PTHR30620:SF16">
    <property type="entry name" value="LYSOSOMAL BETA GLUCOSIDASE"/>
    <property type="match status" value="1"/>
</dbReference>
<feature type="chain" id="PRO_5045824716" description="beta-glucosidase" evidence="7">
    <location>
        <begin position="24"/>
        <end position="760"/>
    </location>
</feature>
<dbReference type="Gene3D" id="3.40.50.1700">
    <property type="entry name" value="Glycoside hydrolase family 3 C-terminal domain"/>
    <property type="match status" value="1"/>
</dbReference>
<dbReference type="GO" id="GO:0016787">
    <property type="term" value="F:hydrolase activity"/>
    <property type="evidence" value="ECO:0007669"/>
    <property type="project" value="UniProtKB-KW"/>
</dbReference>
<comment type="catalytic activity">
    <reaction evidence="1">
        <text>Hydrolysis of terminal, non-reducing beta-D-glucosyl residues with release of beta-D-glucose.</text>
        <dbReference type="EC" id="3.2.1.21"/>
    </reaction>
</comment>
<dbReference type="Gene3D" id="3.20.20.300">
    <property type="entry name" value="Glycoside hydrolase, family 3, N-terminal domain"/>
    <property type="match status" value="1"/>
</dbReference>
<dbReference type="Gene3D" id="2.60.40.10">
    <property type="entry name" value="Immunoglobulins"/>
    <property type="match status" value="1"/>
</dbReference>
<keyword evidence="6" id="KW-0326">Glycosidase</keyword>
<organism evidence="9 10">
    <name type="scientific">Persicobacter psychrovividus</name>
    <dbReference type="NCBI Taxonomy" id="387638"/>
    <lineage>
        <taxon>Bacteria</taxon>
        <taxon>Pseudomonadati</taxon>
        <taxon>Bacteroidota</taxon>
        <taxon>Cytophagia</taxon>
        <taxon>Cytophagales</taxon>
        <taxon>Persicobacteraceae</taxon>
        <taxon>Persicobacter</taxon>
    </lineage>
</organism>
<feature type="domain" description="Fibronectin type III-like" evidence="8">
    <location>
        <begin position="669"/>
        <end position="738"/>
    </location>
</feature>
<evidence type="ECO:0000256" key="7">
    <source>
        <dbReference type="SAM" id="SignalP"/>
    </source>
</evidence>
<reference evidence="9 10" key="1">
    <citation type="submission" date="2021-12" db="EMBL/GenBank/DDBJ databases">
        <title>Genome sequencing of bacteria with rrn-lacking chromosome and rrn-plasmid.</title>
        <authorList>
            <person name="Anda M."/>
            <person name="Iwasaki W."/>
        </authorList>
    </citation>
    <scope>NUCLEOTIDE SEQUENCE [LARGE SCALE GENOMIC DNA]</scope>
    <source>
        <strain evidence="9 10">NBRC 101262</strain>
        <plasmid evidence="9 10">pPP2</plasmid>
    </source>
</reference>
<comment type="similarity">
    <text evidence="2">Belongs to the glycosyl hydrolase 3 family.</text>
</comment>
<evidence type="ECO:0000256" key="3">
    <source>
        <dbReference type="ARBA" id="ARBA00012744"/>
    </source>
</evidence>
<dbReference type="InterPro" id="IPR013783">
    <property type="entry name" value="Ig-like_fold"/>
</dbReference>
<keyword evidence="4 7" id="KW-0732">Signal</keyword>
<dbReference type="Pfam" id="PF14310">
    <property type="entry name" value="Fn3-like"/>
    <property type="match status" value="1"/>
</dbReference>
<keyword evidence="5 9" id="KW-0378">Hydrolase</keyword>
<evidence type="ECO:0000313" key="10">
    <source>
        <dbReference type="Proteomes" id="UP001354989"/>
    </source>
</evidence>
<evidence type="ECO:0000256" key="6">
    <source>
        <dbReference type="ARBA" id="ARBA00023295"/>
    </source>
</evidence>
<dbReference type="InterPro" id="IPR001764">
    <property type="entry name" value="Glyco_hydro_3_N"/>
</dbReference>
<dbReference type="SMART" id="SM01217">
    <property type="entry name" value="Fn3_like"/>
    <property type="match status" value="1"/>
</dbReference>
<dbReference type="InterPro" id="IPR002772">
    <property type="entry name" value="Glyco_hydro_3_C"/>
</dbReference>
<evidence type="ECO:0000256" key="5">
    <source>
        <dbReference type="ARBA" id="ARBA00022801"/>
    </source>
</evidence>
<protein>
    <recommendedName>
        <fullName evidence="3">beta-glucosidase</fullName>
        <ecNumber evidence="3">3.2.1.21</ecNumber>
    </recommendedName>
</protein>
<feature type="signal peptide" evidence="7">
    <location>
        <begin position="1"/>
        <end position="23"/>
    </location>
</feature>
<dbReference type="InterPro" id="IPR051915">
    <property type="entry name" value="Cellulose_Degrad_GH3"/>
</dbReference>
<evidence type="ECO:0000313" key="9">
    <source>
        <dbReference type="EMBL" id="BDD01237.1"/>
    </source>
</evidence>
<evidence type="ECO:0000256" key="4">
    <source>
        <dbReference type="ARBA" id="ARBA00022729"/>
    </source>
</evidence>
<dbReference type="InterPro" id="IPR026891">
    <property type="entry name" value="Fn3-like"/>
</dbReference>
<dbReference type="SUPFAM" id="SSF51445">
    <property type="entry name" value="(Trans)glycosidases"/>
    <property type="match status" value="1"/>
</dbReference>
<accession>A0ABM7VJS0</accession>
<dbReference type="Proteomes" id="UP001354989">
    <property type="component" value="Plasmid pPP2"/>
</dbReference>
<dbReference type="Pfam" id="PF00933">
    <property type="entry name" value="Glyco_hydro_3"/>
    <property type="match status" value="1"/>
</dbReference>
<dbReference type="InterPro" id="IPR036881">
    <property type="entry name" value="Glyco_hydro_3_C_sf"/>
</dbReference>
<dbReference type="PANTHER" id="PTHR30620">
    <property type="entry name" value="PERIPLASMIC BETA-GLUCOSIDASE-RELATED"/>
    <property type="match status" value="1"/>
</dbReference>
<geneLocation type="plasmid" evidence="9 10">
    <name>pPP2</name>
</geneLocation>
<proteinExistence type="inferred from homology"/>
<dbReference type="Pfam" id="PF01915">
    <property type="entry name" value="Glyco_hydro_3_C"/>
    <property type="match status" value="1"/>
</dbReference>
<dbReference type="NCBIfam" id="NF011678">
    <property type="entry name" value="PRK15098.1"/>
    <property type="match status" value="1"/>
</dbReference>
<name>A0ABM7VJS0_9BACT</name>
<evidence type="ECO:0000256" key="2">
    <source>
        <dbReference type="ARBA" id="ARBA00005336"/>
    </source>
</evidence>
<evidence type="ECO:0000256" key="1">
    <source>
        <dbReference type="ARBA" id="ARBA00000448"/>
    </source>
</evidence>
<dbReference type="RefSeq" id="WP_338398814.1">
    <property type="nucleotide sequence ID" value="NZ_AP025294.1"/>
</dbReference>
<dbReference type="PRINTS" id="PR00133">
    <property type="entry name" value="GLHYDRLASE3"/>
</dbReference>
<dbReference type="SUPFAM" id="SSF52279">
    <property type="entry name" value="Beta-D-glucan exohydrolase, C-terminal domain"/>
    <property type="match status" value="1"/>
</dbReference>
<dbReference type="InterPro" id="IPR017853">
    <property type="entry name" value="GH"/>
</dbReference>
<gene>
    <name evidence="9" type="ORF">PEPS_35170</name>
</gene>
<evidence type="ECO:0000259" key="8">
    <source>
        <dbReference type="SMART" id="SM01217"/>
    </source>
</evidence>
<dbReference type="EMBL" id="AP025294">
    <property type="protein sequence ID" value="BDD01237.1"/>
    <property type="molecule type" value="Genomic_DNA"/>
</dbReference>
<keyword evidence="10" id="KW-1185">Reference proteome</keyword>